<comment type="caution">
    <text evidence="1">The sequence shown here is derived from an EMBL/GenBank/DDBJ whole genome shotgun (WGS) entry which is preliminary data.</text>
</comment>
<accession>A0A482XRE1</accession>
<evidence type="ECO:0000313" key="1">
    <source>
        <dbReference type="EMBL" id="RZF48050.1"/>
    </source>
</evidence>
<name>A0A482XRE1_LAOST</name>
<organism evidence="1 2">
    <name type="scientific">Laodelphax striatellus</name>
    <name type="common">Small brown planthopper</name>
    <name type="synonym">Delphax striatella</name>
    <dbReference type="NCBI Taxonomy" id="195883"/>
    <lineage>
        <taxon>Eukaryota</taxon>
        <taxon>Metazoa</taxon>
        <taxon>Ecdysozoa</taxon>
        <taxon>Arthropoda</taxon>
        <taxon>Hexapoda</taxon>
        <taxon>Insecta</taxon>
        <taxon>Pterygota</taxon>
        <taxon>Neoptera</taxon>
        <taxon>Paraneoptera</taxon>
        <taxon>Hemiptera</taxon>
        <taxon>Auchenorrhyncha</taxon>
        <taxon>Fulgoroidea</taxon>
        <taxon>Delphacidae</taxon>
        <taxon>Criomorphinae</taxon>
        <taxon>Laodelphax</taxon>
    </lineage>
</organism>
<sequence>MEEQTLIISQVRWKTVSRASKFDQKRAAQTEMVSIGCSGGVQVVISSLVGLAHMENKKSPSPPYYLSSLRGGSTSSNHVAPIKLPY</sequence>
<evidence type="ECO:0000313" key="2">
    <source>
        <dbReference type="Proteomes" id="UP000291343"/>
    </source>
</evidence>
<keyword evidence="2" id="KW-1185">Reference proteome</keyword>
<dbReference type="Proteomes" id="UP000291343">
    <property type="component" value="Unassembled WGS sequence"/>
</dbReference>
<proteinExistence type="predicted"/>
<dbReference type="AlphaFoldDB" id="A0A482XRE1"/>
<protein>
    <submittedName>
        <fullName evidence="1">Uncharacterized protein</fullName>
    </submittedName>
</protein>
<dbReference type="InParanoid" id="A0A482XRE1"/>
<gene>
    <name evidence="1" type="ORF">LSTR_LSTR002116</name>
</gene>
<reference evidence="1 2" key="1">
    <citation type="journal article" date="2017" name="Gigascience">
        <title>Genome sequence of the small brown planthopper, Laodelphax striatellus.</title>
        <authorList>
            <person name="Zhu J."/>
            <person name="Jiang F."/>
            <person name="Wang X."/>
            <person name="Yang P."/>
            <person name="Bao Y."/>
            <person name="Zhao W."/>
            <person name="Wang W."/>
            <person name="Lu H."/>
            <person name="Wang Q."/>
            <person name="Cui N."/>
            <person name="Li J."/>
            <person name="Chen X."/>
            <person name="Luo L."/>
            <person name="Yu J."/>
            <person name="Kang L."/>
            <person name="Cui F."/>
        </authorList>
    </citation>
    <scope>NUCLEOTIDE SEQUENCE [LARGE SCALE GENOMIC DNA]</scope>
    <source>
        <strain evidence="1">Lst14</strain>
    </source>
</reference>
<dbReference type="EMBL" id="QKKF02002849">
    <property type="protein sequence ID" value="RZF48050.1"/>
    <property type="molecule type" value="Genomic_DNA"/>
</dbReference>